<gene>
    <name evidence="3" type="ORF">Pla123a_36980</name>
</gene>
<accession>A0A5C5YFF5</accession>
<dbReference type="OrthoDB" id="9255985at2"/>
<feature type="chain" id="PRO_5022765527" evidence="2">
    <location>
        <begin position="24"/>
        <end position="423"/>
    </location>
</feature>
<evidence type="ECO:0000256" key="2">
    <source>
        <dbReference type="SAM" id="SignalP"/>
    </source>
</evidence>
<reference evidence="3 4" key="1">
    <citation type="submission" date="2019-02" db="EMBL/GenBank/DDBJ databases">
        <title>Deep-cultivation of Planctomycetes and their phenomic and genomic characterization uncovers novel biology.</title>
        <authorList>
            <person name="Wiegand S."/>
            <person name="Jogler M."/>
            <person name="Boedeker C."/>
            <person name="Pinto D."/>
            <person name="Vollmers J."/>
            <person name="Rivas-Marin E."/>
            <person name="Kohn T."/>
            <person name="Peeters S.H."/>
            <person name="Heuer A."/>
            <person name="Rast P."/>
            <person name="Oberbeckmann S."/>
            <person name="Bunk B."/>
            <person name="Jeske O."/>
            <person name="Meyerdierks A."/>
            <person name="Storesund J.E."/>
            <person name="Kallscheuer N."/>
            <person name="Luecker S."/>
            <person name="Lage O.M."/>
            <person name="Pohl T."/>
            <person name="Merkel B.J."/>
            <person name="Hornburger P."/>
            <person name="Mueller R.-W."/>
            <person name="Bruemmer F."/>
            <person name="Labrenz M."/>
            <person name="Spormann A.M."/>
            <person name="Op Den Camp H."/>
            <person name="Overmann J."/>
            <person name="Amann R."/>
            <person name="Jetten M.S.M."/>
            <person name="Mascher T."/>
            <person name="Medema M.H."/>
            <person name="Devos D.P."/>
            <person name="Kaster A.-K."/>
            <person name="Ovreas L."/>
            <person name="Rohde M."/>
            <person name="Galperin M.Y."/>
            <person name="Jogler C."/>
        </authorList>
    </citation>
    <scope>NUCLEOTIDE SEQUENCE [LARGE SCALE GENOMIC DNA]</scope>
    <source>
        <strain evidence="3 4">Pla123a</strain>
    </source>
</reference>
<evidence type="ECO:0000313" key="4">
    <source>
        <dbReference type="Proteomes" id="UP000318478"/>
    </source>
</evidence>
<protein>
    <submittedName>
        <fullName evidence="3">Uncharacterized protein</fullName>
    </submittedName>
</protein>
<feature type="region of interest" description="Disordered" evidence="1">
    <location>
        <begin position="105"/>
        <end position="183"/>
    </location>
</feature>
<dbReference type="AlphaFoldDB" id="A0A5C5YFF5"/>
<keyword evidence="2" id="KW-0732">Signal</keyword>
<keyword evidence="4" id="KW-1185">Reference proteome</keyword>
<feature type="signal peptide" evidence="2">
    <location>
        <begin position="1"/>
        <end position="23"/>
    </location>
</feature>
<proteinExistence type="predicted"/>
<evidence type="ECO:0000313" key="3">
    <source>
        <dbReference type="EMBL" id="TWT73804.1"/>
    </source>
</evidence>
<dbReference type="RefSeq" id="WP_146589624.1">
    <property type="nucleotide sequence ID" value="NZ_SJPO01000009.1"/>
</dbReference>
<organism evidence="3 4">
    <name type="scientific">Posidoniimonas polymericola</name>
    <dbReference type="NCBI Taxonomy" id="2528002"/>
    <lineage>
        <taxon>Bacteria</taxon>
        <taxon>Pseudomonadati</taxon>
        <taxon>Planctomycetota</taxon>
        <taxon>Planctomycetia</taxon>
        <taxon>Pirellulales</taxon>
        <taxon>Lacipirellulaceae</taxon>
        <taxon>Posidoniimonas</taxon>
    </lineage>
</organism>
<name>A0A5C5YFF5_9BACT</name>
<comment type="caution">
    <text evidence="3">The sequence shown here is derived from an EMBL/GenBank/DDBJ whole genome shotgun (WGS) entry which is preliminary data.</text>
</comment>
<evidence type="ECO:0000256" key="1">
    <source>
        <dbReference type="SAM" id="MobiDB-lite"/>
    </source>
</evidence>
<sequence length="423" mass="44757" precursor="true">MKRLSVCSLLLVLAAAPAPLALGDQPYYSMPPAPEPIAPVSIGSGLELAAPVRGVTTPLYAGPAPANSVQANSLQANAIETSVTRTNAIRTNAIEASQNRYSSAMPCPDLMRPAAAGPAQPTTYLSDPEEPTAAPAGPTLAGPQRANEAPTRPVNPYASLDLDLPPQATEPTDADGSPAAAAVTPGDAAAGIAIERGRPRPFIDGVGWTLGIPAKLVFWDRRADNHAVSPETESQAVEFLASHQVDDVLVRVNQYDPLGEWRRLRENDAHAAPWRYTVGSLYTLGYTLAPGRLFGGDWYNPFTNSVHLYSDIPAVALEQAAYAHEVRSRETPSVYASAHALPFVGLLHESRKRDDVYEYVDANGDIDARKEARRVLEPRLGAEIGGDIGAIVPGGGLWAVGGAMFGHFTGGVRAQAIKGEPDK</sequence>
<feature type="compositionally biased region" description="Low complexity" evidence="1">
    <location>
        <begin position="131"/>
        <end position="143"/>
    </location>
</feature>
<dbReference type="EMBL" id="SJPO01000009">
    <property type="protein sequence ID" value="TWT73804.1"/>
    <property type="molecule type" value="Genomic_DNA"/>
</dbReference>
<dbReference type="Proteomes" id="UP000318478">
    <property type="component" value="Unassembled WGS sequence"/>
</dbReference>